<dbReference type="GO" id="GO:0043176">
    <property type="term" value="F:amine binding"/>
    <property type="evidence" value="ECO:0007669"/>
    <property type="project" value="InterPro"/>
</dbReference>
<reference evidence="1" key="1">
    <citation type="journal article" date="2015" name="Sci. Rep.">
        <title>Tissue- and time-dependent transcription in Ixodes ricinus salivary glands and midguts when blood feeding on the vertebrate host.</title>
        <authorList>
            <person name="Kotsyfakis M."/>
            <person name="Schwarz A."/>
            <person name="Erhart J."/>
            <person name="Ribeiro J.M."/>
        </authorList>
    </citation>
    <scope>NUCLEOTIDE SEQUENCE</scope>
    <source>
        <tissue evidence="1">Salivary gland and midgut</tissue>
    </source>
</reference>
<protein>
    <submittedName>
        <fullName evidence="1">Putative lipocalin</fullName>
    </submittedName>
</protein>
<evidence type="ECO:0000313" key="1">
    <source>
        <dbReference type="EMBL" id="JAB69584.1"/>
    </source>
</evidence>
<dbReference type="Pfam" id="PF02098">
    <property type="entry name" value="His_binding"/>
    <property type="match status" value="1"/>
</dbReference>
<organism evidence="1">
    <name type="scientific">Ixodes ricinus</name>
    <name type="common">Common tick</name>
    <name type="synonym">Acarus ricinus</name>
    <dbReference type="NCBI Taxonomy" id="34613"/>
    <lineage>
        <taxon>Eukaryota</taxon>
        <taxon>Metazoa</taxon>
        <taxon>Ecdysozoa</taxon>
        <taxon>Arthropoda</taxon>
        <taxon>Chelicerata</taxon>
        <taxon>Arachnida</taxon>
        <taxon>Acari</taxon>
        <taxon>Parasitiformes</taxon>
        <taxon>Ixodida</taxon>
        <taxon>Ixodoidea</taxon>
        <taxon>Ixodidae</taxon>
        <taxon>Ixodinae</taxon>
        <taxon>Ixodes</taxon>
    </lineage>
</organism>
<dbReference type="AlphaFoldDB" id="V5GYZ0"/>
<dbReference type="Gene3D" id="2.40.128.20">
    <property type="match status" value="1"/>
</dbReference>
<dbReference type="SUPFAM" id="SSF50814">
    <property type="entry name" value="Lipocalins"/>
    <property type="match status" value="1"/>
</dbReference>
<dbReference type="InterPro" id="IPR012674">
    <property type="entry name" value="Calycin"/>
</dbReference>
<dbReference type="EMBL" id="GANP01014884">
    <property type="protein sequence ID" value="JAB69584.1"/>
    <property type="molecule type" value="mRNA"/>
</dbReference>
<accession>V5GYZ0</accession>
<name>V5GYZ0_IXORI</name>
<dbReference type="GO" id="GO:0030682">
    <property type="term" value="P:symbiont-mediated perturbation of host defenses"/>
    <property type="evidence" value="ECO:0007669"/>
    <property type="project" value="InterPro"/>
</dbReference>
<sequence length="161" mass="18632">MWIASFAMGLQYAVLFACVVATMVWPTTEVWAPSFHWTRNMTIKNPENRPTFNYAELGPLQDAWQVLEETSNNTYFLMFRTRVSVYERCVYSTANITDKARKTANYTITFYYPETEIYENTTVQVKALSQTDYPLENVIRANLKGTLPSATPVPPRKLHVR</sequence>
<dbReference type="InterPro" id="IPR002970">
    <property type="entry name" value="Tick_his-bd"/>
</dbReference>
<proteinExistence type="evidence at transcript level"/>